<evidence type="ECO:0000259" key="2">
    <source>
        <dbReference type="PROSITE" id="PS51864"/>
    </source>
</evidence>
<keyword evidence="4" id="KW-1185">Reference proteome</keyword>
<dbReference type="PROSITE" id="PS51864">
    <property type="entry name" value="ASTACIN"/>
    <property type="match status" value="1"/>
</dbReference>
<dbReference type="InterPro" id="IPR001506">
    <property type="entry name" value="Peptidase_M12A"/>
</dbReference>
<comment type="caution">
    <text evidence="3">The sequence shown here is derived from an EMBL/GenBank/DDBJ whole genome shotgun (WGS) entry which is preliminary data.</text>
</comment>
<dbReference type="InterPro" id="IPR024079">
    <property type="entry name" value="MetalloPept_cat_dom_sf"/>
</dbReference>
<dbReference type="Proteomes" id="UP001482620">
    <property type="component" value="Unassembled WGS sequence"/>
</dbReference>
<evidence type="ECO:0000313" key="4">
    <source>
        <dbReference type="Proteomes" id="UP001482620"/>
    </source>
</evidence>
<organism evidence="3 4">
    <name type="scientific">Ilyodon furcidens</name>
    <name type="common">goldbreast splitfin</name>
    <dbReference type="NCBI Taxonomy" id="33524"/>
    <lineage>
        <taxon>Eukaryota</taxon>
        <taxon>Metazoa</taxon>
        <taxon>Chordata</taxon>
        <taxon>Craniata</taxon>
        <taxon>Vertebrata</taxon>
        <taxon>Euteleostomi</taxon>
        <taxon>Actinopterygii</taxon>
        <taxon>Neopterygii</taxon>
        <taxon>Teleostei</taxon>
        <taxon>Neoteleostei</taxon>
        <taxon>Acanthomorphata</taxon>
        <taxon>Ovalentaria</taxon>
        <taxon>Atherinomorphae</taxon>
        <taxon>Cyprinodontiformes</taxon>
        <taxon>Goodeidae</taxon>
        <taxon>Ilyodon</taxon>
    </lineage>
</organism>
<comment type="caution">
    <text evidence="1">Lacks conserved residue(s) required for the propagation of feature annotation.</text>
</comment>
<evidence type="ECO:0000313" key="3">
    <source>
        <dbReference type="EMBL" id="MEQ2236059.1"/>
    </source>
</evidence>
<sequence>NDRYAFSANNQPTMVPIPDSSVSIGTATQMSRNDINRLNRLYNCKQQQILTI</sequence>
<feature type="domain" description="Peptidase M12A" evidence="2">
    <location>
        <begin position="1"/>
        <end position="45"/>
    </location>
</feature>
<feature type="non-terminal residue" evidence="3">
    <location>
        <position position="1"/>
    </location>
</feature>
<accession>A0ABV0TT10</accession>
<protein>
    <recommendedName>
        <fullName evidence="2">Peptidase M12A domain-containing protein</fullName>
    </recommendedName>
</protein>
<name>A0ABV0TT10_9TELE</name>
<reference evidence="3 4" key="1">
    <citation type="submission" date="2021-06" db="EMBL/GenBank/DDBJ databases">
        <authorList>
            <person name="Palmer J.M."/>
        </authorList>
    </citation>
    <scope>NUCLEOTIDE SEQUENCE [LARGE SCALE GENOMIC DNA]</scope>
    <source>
        <strain evidence="4">if_2019</strain>
        <tissue evidence="3">Muscle</tissue>
    </source>
</reference>
<evidence type="ECO:0000256" key="1">
    <source>
        <dbReference type="PROSITE-ProRule" id="PRU01211"/>
    </source>
</evidence>
<dbReference type="Gene3D" id="3.40.390.10">
    <property type="entry name" value="Collagenase (Catalytic Domain)"/>
    <property type="match status" value="1"/>
</dbReference>
<proteinExistence type="predicted"/>
<dbReference type="EMBL" id="JAHRIQ010046920">
    <property type="protein sequence ID" value="MEQ2236059.1"/>
    <property type="molecule type" value="Genomic_DNA"/>
</dbReference>
<gene>
    <name evidence="3" type="ORF">ILYODFUR_008556</name>
</gene>